<dbReference type="CDD" id="cd11605">
    <property type="entry name" value="RWD_DRWD_ELF-like"/>
    <property type="match status" value="1"/>
</dbReference>
<organism evidence="2 3">
    <name type="scientific">Paraphaeosphaeria minitans</name>
    <dbReference type="NCBI Taxonomy" id="565426"/>
    <lineage>
        <taxon>Eukaryota</taxon>
        <taxon>Fungi</taxon>
        <taxon>Dikarya</taxon>
        <taxon>Ascomycota</taxon>
        <taxon>Pezizomycotina</taxon>
        <taxon>Dothideomycetes</taxon>
        <taxon>Pleosporomycetidae</taxon>
        <taxon>Pleosporales</taxon>
        <taxon>Massarineae</taxon>
        <taxon>Didymosphaeriaceae</taxon>
        <taxon>Paraphaeosphaeria</taxon>
    </lineage>
</organism>
<evidence type="ECO:0000259" key="1">
    <source>
        <dbReference type="PROSITE" id="PS50908"/>
    </source>
</evidence>
<evidence type="ECO:0000313" key="3">
    <source>
        <dbReference type="Proteomes" id="UP000756921"/>
    </source>
</evidence>
<comment type="caution">
    <text evidence="2">The sequence shown here is derived from an EMBL/GenBank/DDBJ whole genome shotgun (WGS) entry which is preliminary data.</text>
</comment>
<dbReference type="AlphaFoldDB" id="A0A9P6KR84"/>
<proteinExistence type="predicted"/>
<dbReference type="InterPro" id="IPR016135">
    <property type="entry name" value="UBQ-conjugating_enzyme/RWD"/>
</dbReference>
<dbReference type="SUPFAM" id="SSF54495">
    <property type="entry name" value="UBC-like"/>
    <property type="match status" value="1"/>
</dbReference>
<dbReference type="PANTHER" id="PTHR15955:SF8">
    <property type="entry name" value="RWD DOMAIN-CONTAINING PROTEIN 2B-RELATED"/>
    <property type="match status" value="1"/>
</dbReference>
<feature type="domain" description="RWD" evidence="1">
    <location>
        <begin position="12"/>
        <end position="106"/>
    </location>
</feature>
<dbReference type="OrthoDB" id="432412at2759"/>
<dbReference type="PROSITE" id="PS50908">
    <property type="entry name" value="RWD"/>
    <property type="match status" value="1"/>
</dbReference>
<dbReference type="InterPro" id="IPR006575">
    <property type="entry name" value="RWD_dom"/>
</dbReference>
<accession>A0A9P6KR84</accession>
<protein>
    <recommendedName>
        <fullName evidence="1">RWD domain-containing protein</fullName>
    </recommendedName>
</protein>
<dbReference type="PANTHER" id="PTHR15955">
    <property type="entry name" value="RWD DOMAIN CONTAINING PROTEIN 2"/>
    <property type="match status" value="1"/>
</dbReference>
<keyword evidence="3" id="KW-1185">Reference proteome</keyword>
<evidence type="ECO:0000313" key="2">
    <source>
        <dbReference type="EMBL" id="KAF9735581.1"/>
    </source>
</evidence>
<reference evidence="2" key="1">
    <citation type="journal article" date="2020" name="Mol. Plant Microbe Interact.">
        <title>Genome Sequence of the Biocontrol Agent Coniothyrium minitans strain Conio (IMI 134523).</title>
        <authorList>
            <person name="Patel D."/>
            <person name="Shittu T.A."/>
            <person name="Baroncelli R."/>
            <person name="Muthumeenakshi S."/>
            <person name="Osborne T.H."/>
            <person name="Janganan T.K."/>
            <person name="Sreenivasaprasad S."/>
        </authorList>
    </citation>
    <scope>NUCLEOTIDE SEQUENCE</scope>
    <source>
        <strain evidence="2">Conio</strain>
    </source>
</reference>
<name>A0A9P6KR84_9PLEO</name>
<dbReference type="Proteomes" id="UP000756921">
    <property type="component" value="Unassembled WGS sequence"/>
</dbReference>
<gene>
    <name evidence="2" type="ORF">PMIN01_06986</name>
</gene>
<sequence length="233" mass="26374">MFQEDDESRLEMELELLQAMYPEQVAYDSKSRDLKFTDDGGALLQLRIPENYPQSGFPDVLGARDARKNDLREKVRSAIKDDPRLAKGEEALDAIIASFQAVVDTKSVLVHSENINELSDTTASYKTVIIWLHHLLALSKRKLALSPISISGITKPGYPGIMLFSGPTVLVTDHVNTLKAENWQAFQVRYEDAELWTFEHRNGIREVETMAEVVKGLQEENRRDEFLKAVGIK</sequence>
<dbReference type="InterPro" id="IPR017359">
    <property type="entry name" value="Phi-like"/>
</dbReference>
<dbReference type="EMBL" id="WJXW01000006">
    <property type="protein sequence ID" value="KAF9735581.1"/>
    <property type="molecule type" value="Genomic_DNA"/>
</dbReference>